<evidence type="ECO:0000313" key="1">
    <source>
        <dbReference type="EMBL" id="MCM2534276.1"/>
    </source>
</evidence>
<accession>A0ABT0WD95</accession>
<name>A0ABT0WD95_9BACI</name>
<dbReference type="EMBL" id="JAMQCR010000002">
    <property type="protein sequence ID" value="MCM2534276.1"/>
    <property type="molecule type" value="Genomic_DNA"/>
</dbReference>
<protein>
    <submittedName>
        <fullName evidence="1">Uncharacterized protein</fullName>
    </submittedName>
</protein>
<proteinExistence type="predicted"/>
<comment type="caution">
    <text evidence="1">The sequence shown here is derived from an EMBL/GenBank/DDBJ whole genome shotgun (WGS) entry which is preliminary data.</text>
</comment>
<sequence>MGKIMMLKKIVEEFETIKRNLNEARRQFGKYHHIVTEYQKQLDELSSRYSGVINPSSSVKKEK</sequence>
<organism evidence="1 2">
    <name type="scientific">Neobacillus pocheonensis</name>
    <dbReference type="NCBI Taxonomy" id="363869"/>
    <lineage>
        <taxon>Bacteria</taxon>
        <taxon>Bacillati</taxon>
        <taxon>Bacillota</taxon>
        <taxon>Bacilli</taxon>
        <taxon>Bacillales</taxon>
        <taxon>Bacillaceae</taxon>
        <taxon>Neobacillus</taxon>
    </lineage>
</organism>
<keyword evidence="2" id="KW-1185">Reference proteome</keyword>
<dbReference type="Proteomes" id="UP001523262">
    <property type="component" value="Unassembled WGS sequence"/>
</dbReference>
<evidence type="ECO:0000313" key="2">
    <source>
        <dbReference type="Proteomes" id="UP001523262"/>
    </source>
</evidence>
<gene>
    <name evidence="1" type="ORF">NDK43_20385</name>
</gene>
<reference evidence="1 2" key="1">
    <citation type="submission" date="2022-06" db="EMBL/GenBank/DDBJ databases">
        <authorList>
            <person name="Jeon C.O."/>
        </authorList>
    </citation>
    <scope>NUCLEOTIDE SEQUENCE [LARGE SCALE GENOMIC DNA]</scope>
    <source>
        <strain evidence="1 2">KCTC 13943</strain>
    </source>
</reference>